<evidence type="ECO:0000313" key="6">
    <source>
        <dbReference type="EMBL" id="SVA33486.1"/>
    </source>
</evidence>
<dbReference type="InterPro" id="IPR000836">
    <property type="entry name" value="PRTase_dom"/>
</dbReference>
<evidence type="ECO:0000256" key="3">
    <source>
        <dbReference type="ARBA" id="ARBA00022676"/>
    </source>
</evidence>
<evidence type="ECO:0000256" key="5">
    <source>
        <dbReference type="ARBA" id="ARBA00022975"/>
    </source>
</evidence>
<dbReference type="AlphaFoldDB" id="A0A381UZD3"/>
<dbReference type="UniPathway" id="UPA00070">
    <property type="reaction ID" value="UER00119"/>
</dbReference>
<dbReference type="InterPro" id="IPR023031">
    <property type="entry name" value="OPRT"/>
</dbReference>
<dbReference type="CDD" id="cd06223">
    <property type="entry name" value="PRTases_typeI"/>
    <property type="match status" value="1"/>
</dbReference>
<dbReference type="PANTHER" id="PTHR19278">
    <property type="entry name" value="OROTATE PHOSPHORIBOSYLTRANSFERASE"/>
    <property type="match status" value="1"/>
</dbReference>
<dbReference type="HAMAP" id="MF_01208">
    <property type="entry name" value="PyrE"/>
    <property type="match status" value="1"/>
</dbReference>
<evidence type="ECO:0000256" key="2">
    <source>
        <dbReference type="ARBA" id="ARBA00011971"/>
    </source>
</evidence>
<dbReference type="GO" id="GO:0044205">
    <property type="term" value="P:'de novo' UMP biosynthetic process"/>
    <property type="evidence" value="ECO:0007669"/>
    <property type="project" value="UniProtKB-UniPathway"/>
</dbReference>
<protein>
    <recommendedName>
        <fullName evidence="2">orotate phosphoribosyltransferase</fullName>
        <ecNumber evidence="2">2.4.2.10</ecNumber>
    </recommendedName>
</protein>
<reference evidence="6" key="1">
    <citation type="submission" date="2018-05" db="EMBL/GenBank/DDBJ databases">
        <authorList>
            <person name="Lanie J.A."/>
            <person name="Ng W.-L."/>
            <person name="Kazmierczak K.M."/>
            <person name="Andrzejewski T.M."/>
            <person name="Davidsen T.M."/>
            <person name="Wayne K.J."/>
            <person name="Tettelin H."/>
            <person name="Glass J.I."/>
            <person name="Rusch D."/>
            <person name="Podicherti R."/>
            <person name="Tsui H.-C.T."/>
            <person name="Winkler M.E."/>
        </authorList>
    </citation>
    <scope>NUCLEOTIDE SEQUENCE</scope>
</reference>
<evidence type="ECO:0000256" key="4">
    <source>
        <dbReference type="ARBA" id="ARBA00022679"/>
    </source>
</evidence>
<dbReference type="GO" id="GO:0019856">
    <property type="term" value="P:pyrimidine nucleobase biosynthetic process"/>
    <property type="evidence" value="ECO:0007669"/>
    <property type="project" value="TreeGrafter"/>
</dbReference>
<evidence type="ECO:0000256" key="1">
    <source>
        <dbReference type="ARBA" id="ARBA00004889"/>
    </source>
</evidence>
<gene>
    <name evidence="6" type="ORF">METZ01_LOCUS86340</name>
</gene>
<organism evidence="6">
    <name type="scientific">marine metagenome</name>
    <dbReference type="NCBI Taxonomy" id="408172"/>
    <lineage>
        <taxon>unclassified sequences</taxon>
        <taxon>metagenomes</taxon>
        <taxon>ecological metagenomes</taxon>
    </lineage>
</organism>
<comment type="pathway">
    <text evidence="1">Pyrimidine metabolism; UMP biosynthesis via de novo pathway; UMP from orotate: step 1/2.</text>
</comment>
<sequence length="182" mass="19376">MLELAEEKGALLRGDFTLSSGIKSKYYFDGRRLTLDPEGAMLTGKAFYSLIHNTNVVAVGGPTLAADPIVTAVSLISYIKGKPISGFIVRKESKGHGTQKLIEGPLKGQSPVAIVDDTCTTGGSLLMAIKAVEDMGCTVEKISVILDRDGSGRELFTQKGYCFEALLETTSDGRIKIVASDT</sequence>
<proteinExistence type="inferred from homology"/>
<keyword evidence="3" id="KW-0328">Glycosyltransferase</keyword>
<dbReference type="GO" id="GO:0004588">
    <property type="term" value="F:orotate phosphoribosyltransferase activity"/>
    <property type="evidence" value="ECO:0007669"/>
    <property type="project" value="UniProtKB-EC"/>
</dbReference>
<dbReference type="Gene3D" id="3.40.50.2020">
    <property type="match status" value="1"/>
</dbReference>
<keyword evidence="5" id="KW-0665">Pyrimidine biosynthesis</keyword>
<dbReference type="InterPro" id="IPR004467">
    <property type="entry name" value="Or_phspho_trans_dom"/>
</dbReference>
<keyword evidence="4" id="KW-0808">Transferase</keyword>
<accession>A0A381UZD3</accession>
<dbReference type="NCBIfam" id="TIGR00336">
    <property type="entry name" value="pyrE"/>
    <property type="match status" value="1"/>
</dbReference>
<dbReference type="InterPro" id="IPR029057">
    <property type="entry name" value="PRTase-like"/>
</dbReference>
<dbReference type="EC" id="2.4.2.10" evidence="2"/>
<dbReference type="PANTHER" id="PTHR19278:SF9">
    <property type="entry name" value="URIDINE 5'-MONOPHOSPHATE SYNTHASE"/>
    <property type="match status" value="1"/>
</dbReference>
<dbReference type="EMBL" id="UINC01007465">
    <property type="protein sequence ID" value="SVA33486.1"/>
    <property type="molecule type" value="Genomic_DNA"/>
</dbReference>
<dbReference type="SUPFAM" id="SSF53271">
    <property type="entry name" value="PRTase-like"/>
    <property type="match status" value="1"/>
</dbReference>
<name>A0A381UZD3_9ZZZZ</name>